<keyword evidence="12" id="KW-1185">Reference proteome</keyword>
<dbReference type="GO" id="GO:0015627">
    <property type="term" value="C:type II protein secretion system complex"/>
    <property type="evidence" value="ECO:0007669"/>
    <property type="project" value="InterPro"/>
</dbReference>
<gene>
    <name evidence="11" type="ORF">GGQ74_002433</name>
</gene>
<sequence>MRRGVRRGQAGFTLLELMVALAVLALVVTGFLGAFRELLASTAEYESESASRQAARQIFGVMVNDLRSATDYKSGTTSALKDMYRFAGHGYTGELQDEDIVLELSTAAGLDWDAGFPSHGLQQVRYVLRRDSGDRDVVRLFRASRPHAGVVGEWGWNAIELFDDVRFLEITFLEMADSDPLERWDSVKRQEADPKASRYPALVRIRLGLPGFGDVERVFETDVRMPRVQKEQE</sequence>
<evidence type="ECO:0000256" key="9">
    <source>
        <dbReference type="ARBA" id="ARBA00023136"/>
    </source>
</evidence>
<evidence type="ECO:0000256" key="5">
    <source>
        <dbReference type="ARBA" id="ARBA00022481"/>
    </source>
</evidence>
<proteinExistence type="inferred from homology"/>
<feature type="transmembrane region" description="Helical" evidence="10">
    <location>
        <begin position="12"/>
        <end position="35"/>
    </location>
</feature>
<evidence type="ECO:0000256" key="3">
    <source>
        <dbReference type="ARBA" id="ARBA00021539"/>
    </source>
</evidence>
<protein>
    <recommendedName>
        <fullName evidence="3">Type II secretion system protein J</fullName>
    </recommendedName>
</protein>
<dbReference type="RefSeq" id="WP_167941996.1">
    <property type="nucleotide sequence ID" value="NZ_JAATJA010000002.1"/>
</dbReference>
<dbReference type="Pfam" id="PF07963">
    <property type="entry name" value="N_methyl"/>
    <property type="match status" value="1"/>
</dbReference>
<dbReference type="AlphaFoldDB" id="A0A846QP20"/>
<dbReference type="GO" id="GO:0015628">
    <property type="term" value="P:protein secretion by the type II secretion system"/>
    <property type="evidence" value="ECO:0007669"/>
    <property type="project" value="InterPro"/>
</dbReference>
<dbReference type="PROSITE" id="PS00409">
    <property type="entry name" value="PROKAR_NTER_METHYL"/>
    <property type="match status" value="1"/>
</dbReference>
<dbReference type="InterPro" id="IPR051621">
    <property type="entry name" value="T2SS_protein_J"/>
</dbReference>
<evidence type="ECO:0000313" key="12">
    <source>
        <dbReference type="Proteomes" id="UP000580856"/>
    </source>
</evidence>
<dbReference type="PANTHER" id="PTHR39583">
    <property type="entry name" value="TYPE II SECRETION SYSTEM PROTEIN J-RELATED"/>
    <property type="match status" value="1"/>
</dbReference>
<organism evidence="11 12">
    <name type="scientific">Desulfobaculum xiamenense</name>
    <dbReference type="NCBI Taxonomy" id="995050"/>
    <lineage>
        <taxon>Bacteria</taxon>
        <taxon>Pseudomonadati</taxon>
        <taxon>Thermodesulfobacteriota</taxon>
        <taxon>Desulfovibrionia</taxon>
        <taxon>Desulfovibrionales</taxon>
        <taxon>Desulfovibrionaceae</taxon>
        <taxon>Desulfobaculum</taxon>
    </lineage>
</organism>
<comment type="similarity">
    <text evidence="2">Belongs to the GSP J family.</text>
</comment>
<evidence type="ECO:0000256" key="10">
    <source>
        <dbReference type="SAM" id="Phobius"/>
    </source>
</evidence>
<evidence type="ECO:0000256" key="6">
    <source>
        <dbReference type="ARBA" id="ARBA00022519"/>
    </source>
</evidence>
<keyword evidence="8 10" id="KW-1133">Transmembrane helix</keyword>
<evidence type="ECO:0000256" key="2">
    <source>
        <dbReference type="ARBA" id="ARBA00011084"/>
    </source>
</evidence>
<evidence type="ECO:0000256" key="1">
    <source>
        <dbReference type="ARBA" id="ARBA00004377"/>
    </source>
</evidence>
<dbReference type="NCBIfam" id="TIGR02532">
    <property type="entry name" value="IV_pilin_GFxxxE"/>
    <property type="match status" value="1"/>
</dbReference>
<keyword evidence="6" id="KW-0997">Cell inner membrane</keyword>
<dbReference type="InterPro" id="IPR045584">
    <property type="entry name" value="Pilin-like"/>
</dbReference>
<dbReference type="PANTHER" id="PTHR39583:SF2">
    <property type="entry name" value="TYPE II SECRETION SYSTEM PROTEIN J"/>
    <property type="match status" value="1"/>
</dbReference>
<comment type="subcellular location">
    <subcellularLocation>
        <location evidence="1">Cell inner membrane</location>
        <topology evidence="1">Single-pass membrane protein</topology>
    </subcellularLocation>
</comment>
<keyword evidence="5" id="KW-0488">Methylation</keyword>
<dbReference type="GO" id="GO:0005886">
    <property type="term" value="C:plasma membrane"/>
    <property type="evidence" value="ECO:0007669"/>
    <property type="project" value="UniProtKB-SubCell"/>
</dbReference>
<keyword evidence="9 10" id="KW-0472">Membrane</keyword>
<dbReference type="Pfam" id="PF11612">
    <property type="entry name" value="T2SSJ"/>
    <property type="match status" value="1"/>
</dbReference>
<name>A0A846QP20_9BACT</name>
<dbReference type="Proteomes" id="UP000580856">
    <property type="component" value="Unassembled WGS sequence"/>
</dbReference>
<evidence type="ECO:0000256" key="7">
    <source>
        <dbReference type="ARBA" id="ARBA00022692"/>
    </source>
</evidence>
<accession>A0A846QP20</accession>
<dbReference type="InterPro" id="IPR010055">
    <property type="entry name" value="T2SS_protein-GspJ"/>
</dbReference>
<keyword evidence="7 10" id="KW-0812">Transmembrane</keyword>
<dbReference type="SUPFAM" id="SSF54523">
    <property type="entry name" value="Pili subunits"/>
    <property type="match status" value="1"/>
</dbReference>
<keyword evidence="4" id="KW-1003">Cell membrane</keyword>
<evidence type="ECO:0000256" key="8">
    <source>
        <dbReference type="ARBA" id="ARBA00022989"/>
    </source>
</evidence>
<evidence type="ECO:0000256" key="4">
    <source>
        <dbReference type="ARBA" id="ARBA00022475"/>
    </source>
</evidence>
<comment type="caution">
    <text evidence="11">The sequence shown here is derived from an EMBL/GenBank/DDBJ whole genome shotgun (WGS) entry which is preliminary data.</text>
</comment>
<dbReference type="InterPro" id="IPR012902">
    <property type="entry name" value="N_methyl_site"/>
</dbReference>
<reference evidence="11 12" key="1">
    <citation type="submission" date="2020-03" db="EMBL/GenBank/DDBJ databases">
        <title>Genomic Encyclopedia of Type Strains, Phase IV (KMG-IV): sequencing the most valuable type-strain genomes for metagenomic binning, comparative biology and taxonomic classification.</title>
        <authorList>
            <person name="Goeker M."/>
        </authorList>
    </citation>
    <scope>NUCLEOTIDE SEQUENCE [LARGE SCALE GENOMIC DNA]</scope>
    <source>
        <strain evidence="11 12">DSM 24233</strain>
    </source>
</reference>
<dbReference type="EMBL" id="JAATJA010000002">
    <property type="protein sequence ID" value="NJB68760.1"/>
    <property type="molecule type" value="Genomic_DNA"/>
</dbReference>
<evidence type="ECO:0000313" key="11">
    <source>
        <dbReference type="EMBL" id="NJB68760.1"/>
    </source>
</evidence>